<protein>
    <submittedName>
        <fullName evidence="1">Uncharacterized protein</fullName>
    </submittedName>
</protein>
<accession>A0A370GMC0</accession>
<dbReference type="OrthoDB" id="4451283at2"/>
<organism evidence="1 2">
    <name type="scientific">Nocardia mexicana</name>
    <dbReference type="NCBI Taxonomy" id="279262"/>
    <lineage>
        <taxon>Bacteria</taxon>
        <taxon>Bacillati</taxon>
        <taxon>Actinomycetota</taxon>
        <taxon>Actinomycetes</taxon>
        <taxon>Mycobacteriales</taxon>
        <taxon>Nocardiaceae</taxon>
        <taxon>Nocardia</taxon>
    </lineage>
</organism>
<dbReference type="Proteomes" id="UP000255355">
    <property type="component" value="Unassembled WGS sequence"/>
</dbReference>
<gene>
    <name evidence="1" type="ORF">DFR68_12031</name>
</gene>
<comment type="caution">
    <text evidence="1">The sequence shown here is derived from an EMBL/GenBank/DDBJ whole genome shotgun (WGS) entry which is preliminary data.</text>
</comment>
<name>A0A370GMC0_9NOCA</name>
<reference evidence="1 2" key="1">
    <citation type="submission" date="2018-07" db="EMBL/GenBank/DDBJ databases">
        <title>Genomic Encyclopedia of Type Strains, Phase IV (KMG-IV): sequencing the most valuable type-strain genomes for metagenomic binning, comparative biology and taxonomic classification.</title>
        <authorList>
            <person name="Goeker M."/>
        </authorList>
    </citation>
    <scope>NUCLEOTIDE SEQUENCE [LARGE SCALE GENOMIC DNA]</scope>
    <source>
        <strain evidence="1 2">DSM 44952</strain>
    </source>
</reference>
<proteinExistence type="predicted"/>
<evidence type="ECO:0000313" key="2">
    <source>
        <dbReference type="Proteomes" id="UP000255355"/>
    </source>
</evidence>
<evidence type="ECO:0000313" key="1">
    <source>
        <dbReference type="EMBL" id="RDI43564.1"/>
    </source>
</evidence>
<keyword evidence="2" id="KW-1185">Reference proteome</keyword>
<dbReference type="STRING" id="1210089.GCA_001613165_06056"/>
<dbReference type="RefSeq" id="WP_068027299.1">
    <property type="nucleotide sequence ID" value="NZ_QQAZ01000020.1"/>
</dbReference>
<sequence>MVVMIDPHDFVGMSRAERDRAVQRTLAAVPRRQVRDSGPQAEPLPRIEGLLPVPPPLAEILPEGGLRRGTVMSYAGVAGPLAGIVAAVTASGGNVALSGVPQLNPHAVVEMSGDLNRMYFVPDPGDDHAEVLGVLVDGFDLVVAGARGLALPPSRARAIAARARASGCSVILTGGIRWQGSGLRIVTRVVGYEGIERGCGRVTRLRFNIQAHGAGQMRSGVVEHGPADGSVEWARSAVAPVAQLRTGT</sequence>
<dbReference type="AlphaFoldDB" id="A0A370GMC0"/>
<dbReference type="EMBL" id="QQAZ01000020">
    <property type="protein sequence ID" value="RDI43564.1"/>
    <property type="molecule type" value="Genomic_DNA"/>
</dbReference>